<dbReference type="Pfam" id="PF03929">
    <property type="entry name" value="PepSY_TM"/>
    <property type="match status" value="1"/>
</dbReference>
<dbReference type="RefSeq" id="WP_284196820.1">
    <property type="nucleotide sequence ID" value="NZ_BSOG01000002.1"/>
</dbReference>
<reference evidence="3" key="1">
    <citation type="journal article" date="2019" name="Int. J. Syst. Evol. Microbiol.">
        <title>The Global Catalogue of Microorganisms (GCM) 10K type strain sequencing project: providing services to taxonomists for standard genome sequencing and annotation.</title>
        <authorList>
            <consortium name="The Broad Institute Genomics Platform"/>
            <consortium name="The Broad Institute Genome Sequencing Center for Infectious Disease"/>
            <person name="Wu L."/>
            <person name="Ma J."/>
        </authorList>
    </citation>
    <scope>NUCLEOTIDE SEQUENCE [LARGE SCALE GENOMIC DNA]</scope>
    <source>
        <strain evidence="3">NBRC 110044</strain>
    </source>
</reference>
<sequence length="443" mass="49520">MPSHALPTLPSLQARRRSLLWRIHFWAALIASPFALLAALTGLLYVFTPQIESQLYSPLREVQASGSRQSLDSLIDRATRHAPSGMVLHSVRPPFLPTDSAQMVFSADPGLAGEHARHGHAATADRGRLIIFVDPYTAQILGSLWEDEQFSSWAQSLHASLLQGDGWRWLIELAASWLMIMLLTGIYLAWPDSLPSLLPRKGLQGRRWWRQWHALLGLVLSLISLVILTTGLTWSKYAGEQIRSLRDMTGQAPPRAPKQLQSQAPDGATPLGWQAIWDHSRQQAPQIAMQLTPPKQALGVWRANSINTAEPLKRFELLLDRYTGQGLYYAGWEQQTAFSKAAAIGIPFHRGDFGWWNQGLLLLFGLGVVFSLVSGWVMYFQRRRHGASVLPRLLPGSWRALPIAAWPLLPILMLGMPVLAASSCVIALMEGWLHYRERAAIRQ</sequence>
<organism evidence="2 3">
    <name type="scientific">Chitinimonas prasina</name>
    <dbReference type="NCBI Taxonomy" id="1434937"/>
    <lineage>
        <taxon>Bacteria</taxon>
        <taxon>Pseudomonadati</taxon>
        <taxon>Pseudomonadota</taxon>
        <taxon>Betaproteobacteria</taxon>
        <taxon>Neisseriales</taxon>
        <taxon>Chitinibacteraceae</taxon>
        <taxon>Chitinimonas</taxon>
    </lineage>
</organism>
<gene>
    <name evidence="2" type="ORF">GCM10007907_25240</name>
</gene>
<feature type="transmembrane region" description="Helical" evidence="1">
    <location>
        <begin position="400"/>
        <end position="428"/>
    </location>
</feature>
<keyword evidence="1" id="KW-1133">Transmembrane helix</keyword>
<feature type="transmembrane region" description="Helical" evidence="1">
    <location>
        <begin position="210"/>
        <end position="234"/>
    </location>
</feature>
<proteinExistence type="predicted"/>
<evidence type="ECO:0000256" key="1">
    <source>
        <dbReference type="SAM" id="Phobius"/>
    </source>
</evidence>
<evidence type="ECO:0000313" key="2">
    <source>
        <dbReference type="EMBL" id="GLR13734.1"/>
    </source>
</evidence>
<evidence type="ECO:0000313" key="3">
    <source>
        <dbReference type="Proteomes" id="UP001156706"/>
    </source>
</evidence>
<accession>A0ABQ5YGA2</accession>
<feature type="transmembrane region" description="Helical" evidence="1">
    <location>
        <begin position="23"/>
        <end position="47"/>
    </location>
</feature>
<feature type="transmembrane region" description="Helical" evidence="1">
    <location>
        <begin position="169"/>
        <end position="190"/>
    </location>
</feature>
<dbReference type="PANTHER" id="PTHR34219:SF1">
    <property type="entry name" value="PEPSY DOMAIN-CONTAINING PROTEIN"/>
    <property type="match status" value="1"/>
</dbReference>
<keyword evidence="1" id="KW-0472">Membrane</keyword>
<feature type="transmembrane region" description="Helical" evidence="1">
    <location>
        <begin position="360"/>
        <end position="380"/>
    </location>
</feature>
<comment type="caution">
    <text evidence="2">The sequence shown here is derived from an EMBL/GenBank/DDBJ whole genome shotgun (WGS) entry which is preliminary data.</text>
</comment>
<protein>
    <submittedName>
        <fullName evidence="2">Peptidase</fullName>
    </submittedName>
</protein>
<dbReference type="InterPro" id="IPR005625">
    <property type="entry name" value="PepSY-ass_TM"/>
</dbReference>
<keyword evidence="1" id="KW-0812">Transmembrane</keyword>
<name>A0ABQ5YGA2_9NEIS</name>
<keyword evidence="3" id="KW-1185">Reference proteome</keyword>
<dbReference type="EMBL" id="BSOG01000002">
    <property type="protein sequence ID" value="GLR13734.1"/>
    <property type="molecule type" value="Genomic_DNA"/>
</dbReference>
<dbReference type="PANTHER" id="PTHR34219">
    <property type="entry name" value="IRON-REGULATED INNER MEMBRANE PROTEIN-RELATED"/>
    <property type="match status" value="1"/>
</dbReference>
<dbReference type="Proteomes" id="UP001156706">
    <property type="component" value="Unassembled WGS sequence"/>
</dbReference>